<dbReference type="EMBL" id="JBHUIT010000002">
    <property type="protein sequence ID" value="MFD2255735.1"/>
    <property type="molecule type" value="Genomic_DNA"/>
</dbReference>
<feature type="transmembrane region" description="Helical" evidence="1">
    <location>
        <begin position="66"/>
        <end position="85"/>
    </location>
</feature>
<protein>
    <submittedName>
        <fullName evidence="2">TIGR02206 family membrane protein</fullName>
    </submittedName>
</protein>
<accession>A0ABW5D5B6</accession>
<keyword evidence="3" id="KW-1185">Reference proteome</keyword>
<feature type="transmembrane region" description="Helical" evidence="1">
    <location>
        <begin position="90"/>
        <end position="109"/>
    </location>
</feature>
<feature type="transmembrane region" description="Helical" evidence="1">
    <location>
        <begin position="121"/>
        <end position="142"/>
    </location>
</feature>
<reference evidence="3" key="1">
    <citation type="journal article" date="2019" name="Int. J. Syst. Evol. Microbiol.">
        <title>The Global Catalogue of Microorganisms (GCM) 10K type strain sequencing project: providing services to taxonomists for standard genome sequencing and annotation.</title>
        <authorList>
            <consortium name="The Broad Institute Genomics Platform"/>
            <consortium name="The Broad Institute Genome Sequencing Center for Infectious Disease"/>
            <person name="Wu L."/>
            <person name="Ma J."/>
        </authorList>
    </citation>
    <scope>NUCLEOTIDE SEQUENCE [LARGE SCALE GENOMIC DNA]</scope>
    <source>
        <strain evidence="3">CGMCC 4.7106</strain>
    </source>
</reference>
<organism evidence="2 3">
    <name type="scientific">Luteolibacter algae</name>
    <dbReference type="NCBI Taxonomy" id="454151"/>
    <lineage>
        <taxon>Bacteria</taxon>
        <taxon>Pseudomonadati</taxon>
        <taxon>Verrucomicrobiota</taxon>
        <taxon>Verrucomicrobiia</taxon>
        <taxon>Verrucomicrobiales</taxon>
        <taxon>Verrucomicrobiaceae</taxon>
        <taxon>Luteolibacter</taxon>
    </lineage>
</organism>
<feature type="transmembrane region" description="Helical" evidence="1">
    <location>
        <begin position="6"/>
        <end position="28"/>
    </location>
</feature>
<feature type="transmembrane region" description="Helical" evidence="1">
    <location>
        <begin position="154"/>
        <end position="175"/>
    </location>
</feature>
<name>A0ABW5D5B6_9BACT</name>
<proteinExistence type="predicted"/>
<dbReference type="InterPro" id="IPR011737">
    <property type="entry name" value="CHP02206_TP0381"/>
</dbReference>
<keyword evidence="1" id="KW-0812">Transmembrane</keyword>
<evidence type="ECO:0000313" key="2">
    <source>
        <dbReference type="EMBL" id="MFD2255735.1"/>
    </source>
</evidence>
<dbReference type="Proteomes" id="UP001597375">
    <property type="component" value="Unassembled WGS sequence"/>
</dbReference>
<keyword evidence="1" id="KW-1133">Transmembrane helix</keyword>
<dbReference type="Pfam" id="PF14808">
    <property type="entry name" value="TMEM164"/>
    <property type="match status" value="1"/>
</dbReference>
<dbReference type="RefSeq" id="WP_386818391.1">
    <property type="nucleotide sequence ID" value="NZ_JBHUIT010000002.1"/>
</dbReference>
<evidence type="ECO:0000313" key="3">
    <source>
        <dbReference type="Proteomes" id="UP001597375"/>
    </source>
</evidence>
<feature type="transmembrane region" description="Helical" evidence="1">
    <location>
        <begin position="195"/>
        <end position="218"/>
    </location>
</feature>
<feature type="transmembrane region" description="Helical" evidence="1">
    <location>
        <begin position="40"/>
        <end position="60"/>
    </location>
</feature>
<evidence type="ECO:0000256" key="1">
    <source>
        <dbReference type="SAM" id="Phobius"/>
    </source>
</evidence>
<keyword evidence="1" id="KW-0472">Membrane</keyword>
<gene>
    <name evidence="2" type="ORF">ACFSSA_03520</name>
</gene>
<sequence>MPFHPFGSQHFITLGIGFAIIAGLILFAKRSERNQGIVTALLAFLCLASYPFALFAWRGYPVSLDNVLPLHLCDLAAIVAGFALLTKKPILLTLTYFWGIAATTQALLTPAISHGPPSLPFIHFFVQHFAIVAAALYIPIVLKWRPKAPWWRSPLEVFGISILYHVFSLAVNTLLETNFAFSSRPPDNPSLIDHLGAWPLYLFAMQGLALLLYLLLALPFRRRA</sequence>
<dbReference type="NCBIfam" id="TIGR02206">
    <property type="entry name" value="intg_mem_TP0381"/>
    <property type="match status" value="1"/>
</dbReference>
<comment type="caution">
    <text evidence="2">The sequence shown here is derived from an EMBL/GenBank/DDBJ whole genome shotgun (WGS) entry which is preliminary data.</text>
</comment>